<accession>A0A6V8P7M1</accession>
<feature type="non-terminal residue" evidence="1">
    <location>
        <position position="40"/>
    </location>
</feature>
<organism evidence="1 2">
    <name type="scientific">Candidatus Hakubella thermalkaliphila</name>
    <dbReference type="NCBI Taxonomy" id="2754717"/>
    <lineage>
        <taxon>Bacteria</taxon>
        <taxon>Bacillati</taxon>
        <taxon>Actinomycetota</taxon>
        <taxon>Actinomycetota incertae sedis</taxon>
        <taxon>Candidatus Hakubellales</taxon>
        <taxon>Candidatus Hakubellaceae</taxon>
        <taxon>Candidatus Hakubella</taxon>
    </lineage>
</organism>
<sequence>MEKTKIMDDTEIRISGIEALSKALGPATALRFLTLLHREP</sequence>
<gene>
    <name evidence="1" type="ORF">HKBW3S33_02046</name>
</gene>
<comment type="caution">
    <text evidence="1">The sequence shown here is derived from an EMBL/GenBank/DDBJ whole genome shotgun (WGS) entry which is preliminary data.</text>
</comment>
<keyword evidence="2" id="KW-1185">Reference proteome</keyword>
<proteinExistence type="predicted"/>
<dbReference type="AlphaFoldDB" id="A0A6V8P7M1"/>
<dbReference type="Proteomes" id="UP000591948">
    <property type="component" value="Unassembled WGS sequence"/>
</dbReference>
<evidence type="ECO:0000313" key="1">
    <source>
        <dbReference type="EMBL" id="GFP28632.1"/>
    </source>
</evidence>
<reference evidence="1 2" key="1">
    <citation type="journal article" date="2020" name="Front. Microbiol.">
        <title>Single-cell genomics of novel Actinobacteria with the Wood-Ljungdahl pathway discovered in a serpentinizing system.</title>
        <authorList>
            <person name="Merino N."/>
            <person name="Kawai M."/>
            <person name="Boyd E.S."/>
            <person name="Colman D.R."/>
            <person name="McGlynn S.E."/>
            <person name="Nealson K.H."/>
            <person name="Kurokawa K."/>
            <person name="Hongoh Y."/>
        </authorList>
    </citation>
    <scope>NUCLEOTIDE SEQUENCE [LARGE SCALE GENOMIC DNA]</scope>
    <source>
        <strain evidence="1 2">S33</strain>
    </source>
</reference>
<name>A0A6V8P7M1_9ACTN</name>
<dbReference type="EMBL" id="BLRY01000316">
    <property type="protein sequence ID" value="GFP28632.1"/>
    <property type="molecule type" value="Genomic_DNA"/>
</dbReference>
<protein>
    <submittedName>
        <fullName evidence="1">Uncharacterized protein</fullName>
    </submittedName>
</protein>
<evidence type="ECO:0000313" key="2">
    <source>
        <dbReference type="Proteomes" id="UP000591948"/>
    </source>
</evidence>